<evidence type="ECO:0000259" key="6">
    <source>
        <dbReference type="PROSITE" id="PS51710"/>
    </source>
</evidence>
<dbReference type="PROSITE" id="PS51710">
    <property type="entry name" value="G_OBG"/>
    <property type="match status" value="1"/>
</dbReference>
<organism evidence="7 8">
    <name type="scientific">Candidatus Kerfeldbacteria bacterium RIFCSPHIGHO2_12_FULL_48_17</name>
    <dbReference type="NCBI Taxonomy" id="1798542"/>
    <lineage>
        <taxon>Bacteria</taxon>
        <taxon>Candidatus Kerfeldiibacteriota</taxon>
    </lineage>
</organism>
<dbReference type="GO" id="GO:0043023">
    <property type="term" value="F:ribosomal large subunit binding"/>
    <property type="evidence" value="ECO:0007669"/>
    <property type="project" value="UniProtKB-UniRule"/>
</dbReference>
<sequence>MSFSVGLVGLPNVGKSTLFQALTKKQVAAENYPFCTIDPNVGVVAVPDERLAPLAAMSKSARILPTTIEFVDIAGLVKGAHKGEGLGNAFLSHIREVDAICHVMRHFSDPDVTHVDGHVDALADLDVIGVELIMADLKTVTQRRVGLGKKVKSGDKEAVLLAAALVRVQAALEAGKAAREVMFEEDERLLVAQLQLLTMKPVMHVVNADEGVAVADLPEGLRALRPVVMCAKLEAELVGMPAVEVKEYLEASGITLTGLDQLAVAGYRVLDLITFLTTGVTETRAWTVRRGACAPEAAGVIHTDFIKGFIRAEVVFWRDLLAAGSWAGARDVGKLRTEGKDYVMQDGDVVDFKVGV</sequence>
<dbReference type="FunFam" id="3.10.20.30:FF:000001">
    <property type="entry name" value="Ribosome-binding ATPase YchF"/>
    <property type="match status" value="1"/>
</dbReference>
<dbReference type="InterPro" id="IPR013029">
    <property type="entry name" value="YchF_C"/>
</dbReference>
<dbReference type="InterPro" id="IPR012676">
    <property type="entry name" value="TGS-like"/>
</dbReference>
<dbReference type="FunFam" id="1.10.150.300:FF:000001">
    <property type="entry name" value="Ribosome-binding ATPase YchF"/>
    <property type="match status" value="1"/>
</dbReference>
<keyword evidence="3 5" id="KW-0067">ATP-binding</keyword>
<comment type="similarity">
    <text evidence="5">Belongs to the TRAFAC class OBG-HflX-like GTPase superfamily. OBG GTPase family. YchF/OLA1 subfamily.</text>
</comment>
<dbReference type="InterPro" id="IPR023192">
    <property type="entry name" value="TGS-like_dom_sf"/>
</dbReference>
<dbReference type="Pfam" id="PF01926">
    <property type="entry name" value="MMR_HSR1"/>
    <property type="match status" value="1"/>
</dbReference>
<evidence type="ECO:0000256" key="2">
    <source>
        <dbReference type="ARBA" id="ARBA00022741"/>
    </source>
</evidence>
<evidence type="ECO:0000256" key="3">
    <source>
        <dbReference type="ARBA" id="ARBA00022840"/>
    </source>
</evidence>
<dbReference type="Gene3D" id="3.40.50.300">
    <property type="entry name" value="P-loop containing nucleotide triphosphate hydrolases"/>
    <property type="match status" value="1"/>
</dbReference>
<proteinExistence type="inferred from homology"/>
<comment type="function">
    <text evidence="5">ATPase that binds to both the 70S ribosome and the 50S ribosomal subunit in a nucleotide-independent manner.</text>
</comment>
<dbReference type="HAMAP" id="MF_00944">
    <property type="entry name" value="YchF_OLA1_ATPase"/>
    <property type="match status" value="1"/>
</dbReference>
<feature type="domain" description="OBG-type G" evidence="6">
    <location>
        <begin position="3"/>
        <end position="271"/>
    </location>
</feature>
<dbReference type="GO" id="GO:0005524">
    <property type="term" value="F:ATP binding"/>
    <property type="evidence" value="ECO:0007669"/>
    <property type="project" value="UniProtKB-UniRule"/>
</dbReference>
<evidence type="ECO:0000256" key="5">
    <source>
        <dbReference type="HAMAP-Rule" id="MF_00944"/>
    </source>
</evidence>
<keyword evidence="4" id="KW-0460">Magnesium</keyword>
<keyword evidence="2 5" id="KW-0547">Nucleotide-binding</keyword>
<evidence type="ECO:0000256" key="4">
    <source>
        <dbReference type="ARBA" id="ARBA00022842"/>
    </source>
</evidence>
<evidence type="ECO:0000313" key="8">
    <source>
        <dbReference type="Proteomes" id="UP000176952"/>
    </source>
</evidence>
<dbReference type="PRINTS" id="PR00326">
    <property type="entry name" value="GTP1OBG"/>
</dbReference>
<dbReference type="InterPro" id="IPR031167">
    <property type="entry name" value="G_OBG"/>
</dbReference>
<accession>A0A1G2B6S1</accession>
<comment type="caution">
    <text evidence="7">The sequence shown here is derived from an EMBL/GenBank/DDBJ whole genome shotgun (WGS) entry which is preliminary data.</text>
</comment>
<dbReference type="SUPFAM" id="SSF52540">
    <property type="entry name" value="P-loop containing nucleoside triphosphate hydrolases"/>
    <property type="match status" value="1"/>
</dbReference>
<dbReference type="GO" id="GO:0046872">
    <property type="term" value="F:metal ion binding"/>
    <property type="evidence" value="ECO:0007669"/>
    <property type="project" value="UniProtKB-KW"/>
</dbReference>
<keyword evidence="1" id="KW-0479">Metal-binding</keyword>
<dbReference type="SUPFAM" id="SSF81271">
    <property type="entry name" value="TGS-like"/>
    <property type="match status" value="1"/>
</dbReference>
<dbReference type="STRING" id="1798542.A3F54_03975"/>
<gene>
    <name evidence="5" type="primary">ychF</name>
    <name evidence="7" type="ORF">A3F54_03975</name>
</gene>
<dbReference type="GO" id="GO:0005525">
    <property type="term" value="F:GTP binding"/>
    <property type="evidence" value="ECO:0007669"/>
    <property type="project" value="InterPro"/>
</dbReference>
<evidence type="ECO:0000313" key="7">
    <source>
        <dbReference type="EMBL" id="OGY84319.1"/>
    </source>
</evidence>
<dbReference type="InterPro" id="IPR004396">
    <property type="entry name" value="ATPase_YchF/OLA1"/>
</dbReference>
<dbReference type="Gene3D" id="1.10.150.300">
    <property type="entry name" value="TGS-like domain"/>
    <property type="match status" value="1"/>
</dbReference>
<dbReference type="CDD" id="cd01900">
    <property type="entry name" value="YchF"/>
    <property type="match status" value="1"/>
</dbReference>
<feature type="binding site" evidence="5">
    <location>
        <begin position="12"/>
        <end position="17"/>
    </location>
    <ligand>
        <name>ATP</name>
        <dbReference type="ChEBI" id="CHEBI:30616"/>
    </ligand>
</feature>
<dbReference type="PIRSF" id="PIRSF006641">
    <property type="entry name" value="CHP00092"/>
    <property type="match status" value="1"/>
</dbReference>
<dbReference type="InterPro" id="IPR006073">
    <property type="entry name" value="GTP-bd"/>
</dbReference>
<dbReference type="Pfam" id="PF06071">
    <property type="entry name" value="YchF-GTPase_C"/>
    <property type="match status" value="1"/>
</dbReference>
<dbReference type="CDD" id="cd04867">
    <property type="entry name" value="TGS_YchF_OLA1"/>
    <property type="match status" value="1"/>
</dbReference>
<dbReference type="NCBIfam" id="TIGR00092">
    <property type="entry name" value="redox-regulated ATPase YchF"/>
    <property type="match status" value="1"/>
</dbReference>
<protein>
    <recommendedName>
        <fullName evidence="5">Ribosome-binding ATPase YchF</fullName>
    </recommendedName>
</protein>
<dbReference type="PANTHER" id="PTHR23305">
    <property type="entry name" value="OBG GTPASE FAMILY"/>
    <property type="match status" value="1"/>
</dbReference>
<dbReference type="Proteomes" id="UP000176952">
    <property type="component" value="Unassembled WGS sequence"/>
</dbReference>
<dbReference type="InterPro" id="IPR012675">
    <property type="entry name" value="Beta-grasp_dom_sf"/>
</dbReference>
<dbReference type="GO" id="GO:0005737">
    <property type="term" value="C:cytoplasm"/>
    <property type="evidence" value="ECO:0007669"/>
    <property type="project" value="TreeGrafter"/>
</dbReference>
<dbReference type="Gene3D" id="3.10.20.30">
    <property type="match status" value="1"/>
</dbReference>
<dbReference type="EMBL" id="MHKD01000015">
    <property type="protein sequence ID" value="OGY84319.1"/>
    <property type="molecule type" value="Genomic_DNA"/>
</dbReference>
<dbReference type="InterPro" id="IPR041706">
    <property type="entry name" value="YchF_N"/>
</dbReference>
<dbReference type="GO" id="GO:0016887">
    <property type="term" value="F:ATP hydrolysis activity"/>
    <property type="evidence" value="ECO:0007669"/>
    <property type="project" value="UniProtKB-UniRule"/>
</dbReference>
<dbReference type="InterPro" id="IPR027417">
    <property type="entry name" value="P-loop_NTPase"/>
</dbReference>
<name>A0A1G2B6S1_9BACT</name>
<reference evidence="7 8" key="1">
    <citation type="journal article" date="2016" name="Nat. Commun.">
        <title>Thousands of microbial genomes shed light on interconnected biogeochemical processes in an aquifer system.</title>
        <authorList>
            <person name="Anantharaman K."/>
            <person name="Brown C.T."/>
            <person name="Hug L.A."/>
            <person name="Sharon I."/>
            <person name="Castelle C.J."/>
            <person name="Probst A.J."/>
            <person name="Thomas B.C."/>
            <person name="Singh A."/>
            <person name="Wilkins M.J."/>
            <person name="Karaoz U."/>
            <person name="Brodie E.L."/>
            <person name="Williams K.H."/>
            <person name="Hubbard S.S."/>
            <person name="Banfield J.F."/>
        </authorList>
    </citation>
    <scope>NUCLEOTIDE SEQUENCE [LARGE SCALE GENOMIC DNA]</scope>
</reference>
<evidence type="ECO:0000256" key="1">
    <source>
        <dbReference type="ARBA" id="ARBA00022723"/>
    </source>
</evidence>
<dbReference type="PANTHER" id="PTHR23305:SF18">
    <property type="entry name" value="OBG-TYPE G DOMAIN-CONTAINING PROTEIN"/>
    <property type="match status" value="1"/>
</dbReference>
<dbReference type="AlphaFoldDB" id="A0A1G2B6S1"/>